<name>A0A0N7LUK0_THAGE</name>
<dbReference type="OrthoDB" id="9812459at2"/>
<reference evidence="2 3" key="1">
    <citation type="submission" date="2015-09" db="EMBL/GenBank/DDBJ databases">
        <authorList>
            <consortium name="Swine Surveillance"/>
        </authorList>
    </citation>
    <scope>NUCLEOTIDE SEQUENCE [LARGE SCALE GENOMIC DNA]</scope>
    <source>
        <strain evidence="2 3">CECT 4357</strain>
    </source>
</reference>
<dbReference type="InterPro" id="IPR041374">
    <property type="entry name" value="BaeRF_family12"/>
</dbReference>
<protein>
    <submittedName>
        <fullName evidence="2">Protein required for attachment to host cells</fullName>
    </submittedName>
</protein>
<dbReference type="Pfam" id="PF18856">
    <property type="entry name" value="baeRF_family12"/>
    <property type="match status" value="1"/>
</dbReference>
<evidence type="ECO:0000313" key="2">
    <source>
        <dbReference type="EMBL" id="CUH63714.1"/>
    </source>
</evidence>
<evidence type="ECO:0000256" key="1">
    <source>
        <dbReference type="SAM" id="MobiDB-lite"/>
    </source>
</evidence>
<accession>A0A0N7LUK0</accession>
<dbReference type="RefSeq" id="WP_058261631.1">
    <property type="nucleotide sequence ID" value="NZ_CP051181.1"/>
</dbReference>
<gene>
    <name evidence="2" type="ORF">TG4357_00847</name>
</gene>
<dbReference type="Proteomes" id="UP000051587">
    <property type="component" value="Unassembled WGS sequence"/>
</dbReference>
<dbReference type="EMBL" id="CYSA01000008">
    <property type="protein sequence ID" value="CUH63714.1"/>
    <property type="molecule type" value="Genomic_DNA"/>
</dbReference>
<proteinExistence type="predicted"/>
<dbReference type="AlphaFoldDB" id="A0A0N7LUK0"/>
<organism evidence="2 3">
    <name type="scientific">Thalassovita gelatinovora</name>
    <name type="common">Thalassobius gelatinovorus</name>
    <dbReference type="NCBI Taxonomy" id="53501"/>
    <lineage>
        <taxon>Bacteria</taxon>
        <taxon>Pseudomonadati</taxon>
        <taxon>Pseudomonadota</taxon>
        <taxon>Alphaproteobacteria</taxon>
        <taxon>Rhodobacterales</taxon>
        <taxon>Roseobacteraceae</taxon>
        <taxon>Thalassovita</taxon>
    </lineage>
</organism>
<sequence>MIKMPKSLWIVVADGAKALFVQNVSDTIDPDLRVMRVDEIDIPNTAKLGTEQPGRRDGPAGAGRSAIEPTDWHRLAKEEFASTIAALLNKWAQAGGITDLVIVAPPQTLGELRAALSPKVTGVVRAEMAKDLTNHTLPDIAKLVMAEMADI</sequence>
<evidence type="ECO:0000313" key="3">
    <source>
        <dbReference type="Proteomes" id="UP000051587"/>
    </source>
</evidence>
<dbReference type="STRING" id="53501.SAMN04488043_11388"/>
<feature type="region of interest" description="Disordered" evidence="1">
    <location>
        <begin position="44"/>
        <end position="67"/>
    </location>
</feature>
<keyword evidence="3" id="KW-1185">Reference proteome</keyword>